<evidence type="ECO:0000259" key="1">
    <source>
        <dbReference type="Pfam" id="PF20172"/>
    </source>
</evidence>
<dbReference type="EMBL" id="JAGJCF010000006">
    <property type="protein sequence ID" value="MBP0616098.1"/>
    <property type="molecule type" value="Genomic_DNA"/>
</dbReference>
<evidence type="ECO:0000313" key="2">
    <source>
        <dbReference type="EMBL" id="MBP0616098.1"/>
    </source>
</evidence>
<dbReference type="Pfam" id="PF20172">
    <property type="entry name" value="DUF6538"/>
    <property type="match status" value="1"/>
</dbReference>
<sequence length="143" mass="16131">MLEAPALQGLGMPIWYKQLVHKRISVWLDKRPIFSCAEAPIGSVWVPDALRDVVGKREIRRSLQTGGFQETGRLARLERMKLDAEWDALRGKARLEDKQPLRESDVLQMDASWFVERSSNIGAFGQPAGDDDEARRTALPCAI</sequence>
<proteinExistence type="predicted"/>
<dbReference type="RefSeq" id="WP_209594589.1">
    <property type="nucleotide sequence ID" value="NZ_JAGJCF010000006.1"/>
</dbReference>
<keyword evidence="3" id="KW-1185">Reference proteome</keyword>
<dbReference type="Proteomes" id="UP000678276">
    <property type="component" value="Unassembled WGS sequence"/>
</dbReference>
<reference evidence="2 3" key="1">
    <citation type="submission" date="2021-04" db="EMBL/GenBank/DDBJ databases">
        <title>Whole genome sequence of Jiella sp. KSK16Y-1.</title>
        <authorList>
            <person name="Tuo L."/>
        </authorList>
    </citation>
    <scope>NUCLEOTIDE SEQUENCE [LARGE SCALE GENOMIC DNA]</scope>
    <source>
        <strain evidence="2 3">KSK16Y-1</strain>
    </source>
</reference>
<evidence type="ECO:0000313" key="3">
    <source>
        <dbReference type="Proteomes" id="UP000678276"/>
    </source>
</evidence>
<comment type="caution">
    <text evidence="2">The sequence shown here is derived from an EMBL/GenBank/DDBJ whole genome shotgun (WGS) entry which is preliminary data.</text>
</comment>
<name>A0ABS4BH62_9HYPH</name>
<gene>
    <name evidence="2" type="ORF">J6595_10935</name>
</gene>
<feature type="domain" description="DUF6538" evidence="1">
    <location>
        <begin position="44"/>
        <end position="90"/>
    </location>
</feature>
<protein>
    <recommendedName>
        <fullName evidence="1">DUF6538 domain-containing protein</fullName>
    </recommendedName>
</protein>
<dbReference type="InterPro" id="IPR046668">
    <property type="entry name" value="DUF6538"/>
</dbReference>
<accession>A0ABS4BH62</accession>
<organism evidence="2 3">
    <name type="scientific">Jiella mangrovi</name>
    <dbReference type="NCBI Taxonomy" id="2821407"/>
    <lineage>
        <taxon>Bacteria</taxon>
        <taxon>Pseudomonadati</taxon>
        <taxon>Pseudomonadota</taxon>
        <taxon>Alphaproteobacteria</taxon>
        <taxon>Hyphomicrobiales</taxon>
        <taxon>Aurantimonadaceae</taxon>
        <taxon>Jiella</taxon>
    </lineage>
</organism>